<dbReference type="SUPFAM" id="SSF53383">
    <property type="entry name" value="PLP-dependent transferases"/>
    <property type="match status" value="1"/>
</dbReference>
<name>A0ABS0GSX5_9ACTN</name>
<feature type="region of interest" description="Disordered" evidence="6">
    <location>
        <begin position="1"/>
        <end position="33"/>
    </location>
</feature>
<dbReference type="InterPro" id="IPR015424">
    <property type="entry name" value="PyrdxlP-dep_Trfase"/>
</dbReference>
<dbReference type="EMBL" id="JADPUN010000104">
    <property type="protein sequence ID" value="MBF9129098.1"/>
    <property type="molecule type" value="Genomic_DNA"/>
</dbReference>
<comment type="caution">
    <text evidence="8">The sequence shown here is derived from an EMBL/GenBank/DDBJ whole genome shotgun (WGS) entry which is preliminary data.</text>
</comment>
<dbReference type="InterPro" id="IPR020578">
    <property type="entry name" value="Aminotrans_V_PyrdxlP_BS"/>
</dbReference>
<organism evidence="8 9">
    <name type="scientific">Plantactinospora alkalitolerans</name>
    <dbReference type="NCBI Taxonomy" id="2789879"/>
    <lineage>
        <taxon>Bacteria</taxon>
        <taxon>Bacillati</taxon>
        <taxon>Actinomycetota</taxon>
        <taxon>Actinomycetes</taxon>
        <taxon>Micromonosporales</taxon>
        <taxon>Micromonosporaceae</taxon>
        <taxon>Plantactinospora</taxon>
    </lineage>
</organism>
<dbReference type="PANTHER" id="PTHR43586">
    <property type="entry name" value="CYSTEINE DESULFURASE"/>
    <property type="match status" value="1"/>
</dbReference>
<gene>
    <name evidence="8" type="ORF">I0C86_08900</name>
</gene>
<evidence type="ECO:0000313" key="9">
    <source>
        <dbReference type="Proteomes" id="UP000638560"/>
    </source>
</evidence>
<evidence type="ECO:0000256" key="4">
    <source>
        <dbReference type="ARBA" id="ARBA00050776"/>
    </source>
</evidence>
<keyword evidence="3" id="KW-0663">Pyridoxal phosphate</keyword>
<sequence length="461" mass="47317">MTGLGACRTGQARTPSPPAPGSLDPGGNPVSTIVAPVSRTLPARRVAAPVPVDPAPAGRGPLDVLGVPGQVNLDYAATAPCARAAADAVAELLPWYGSVHRGAGALSRRCTLAYERARQRVGDFLGVRPDDHVIFTRNTTDALNLLARALPSGGKVVTFASEHHANLLPWPVDTVRLPVPGSADAAVRAVDAALRELRRGTDGSAPILVAVTGASNVTGECWPVADLARAAHRHGARFALDAAQLAPHAEVDITALGVDYVAVSGHKLYAPFGVGVLAGRADWLDAAPPYLVGGGATRTVGAATHDVGWADGPGRHEAGTPNLLGAVALAAVCEALTSVDRAALHAREQALLAHLRAGIAAAPDVVELRTFGPDSPRVGIVSFVVAGRDSAQVAAELAGRWQIGLRDGLFCAHPLARRLLAEAAVRSGRADLPPTALRASIGLGSTTQQVDRLLSALATPR</sequence>
<reference evidence="8 9" key="1">
    <citation type="submission" date="2020-11" db="EMBL/GenBank/DDBJ databases">
        <title>A novel isolate from a Black sea contaminated sediment with potential to produce alkanes: Plantactinospora alkalitolerans sp. nov.</title>
        <authorList>
            <person name="Carro L."/>
            <person name="Veyisoglu A."/>
            <person name="Guven K."/>
            <person name="Schumann P."/>
            <person name="Klenk H.-P."/>
            <person name="Sahin N."/>
        </authorList>
    </citation>
    <scope>NUCLEOTIDE SEQUENCE [LARGE SCALE GENOMIC DNA]</scope>
    <source>
        <strain evidence="8 9">S1510</strain>
    </source>
</reference>
<comment type="similarity">
    <text evidence="2">Belongs to the class-V pyridoxal-phosphate-dependent aminotransferase family. Csd subfamily.</text>
</comment>
<dbReference type="GO" id="GO:0008483">
    <property type="term" value="F:transaminase activity"/>
    <property type="evidence" value="ECO:0007669"/>
    <property type="project" value="UniProtKB-KW"/>
</dbReference>
<dbReference type="Gene3D" id="3.90.1150.10">
    <property type="entry name" value="Aspartate Aminotransferase, domain 1"/>
    <property type="match status" value="1"/>
</dbReference>
<proteinExistence type="inferred from homology"/>
<dbReference type="InterPro" id="IPR015422">
    <property type="entry name" value="PyrdxlP-dep_Trfase_small"/>
</dbReference>
<evidence type="ECO:0000256" key="3">
    <source>
        <dbReference type="ARBA" id="ARBA00022898"/>
    </source>
</evidence>
<dbReference type="Proteomes" id="UP000638560">
    <property type="component" value="Unassembled WGS sequence"/>
</dbReference>
<evidence type="ECO:0000256" key="6">
    <source>
        <dbReference type="SAM" id="MobiDB-lite"/>
    </source>
</evidence>
<comment type="catalytic activity">
    <reaction evidence="4">
        <text>(sulfur carrier)-H + L-cysteine = (sulfur carrier)-SH + L-alanine</text>
        <dbReference type="Rhea" id="RHEA:43892"/>
        <dbReference type="Rhea" id="RHEA-COMP:14737"/>
        <dbReference type="Rhea" id="RHEA-COMP:14739"/>
        <dbReference type="ChEBI" id="CHEBI:29917"/>
        <dbReference type="ChEBI" id="CHEBI:35235"/>
        <dbReference type="ChEBI" id="CHEBI:57972"/>
        <dbReference type="ChEBI" id="CHEBI:64428"/>
        <dbReference type="EC" id="2.8.1.7"/>
    </reaction>
</comment>
<evidence type="ECO:0000259" key="7">
    <source>
        <dbReference type="Pfam" id="PF00266"/>
    </source>
</evidence>
<evidence type="ECO:0000256" key="2">
    <source>
        <dbReference type="ARBA" id="ARBA00010447"/>
    </source>
</evidence>
<dbReference type="Gene3D" id="3.40.640.10">
    <property type="entry name" value="Type I PLP-dependent aspartate aminotransferase-like (Major domain)"/>
    <property type="match status" value="1"/>
</dbReference>
<keyword evidence="8" id="KW-0032">Aminotransferase</keyword>
<keyword evidence="8" id="KW-0808">Transferase</keyword>
<keyword evidence="9" id="KW-1185">Reference proteome</keyword>
<protein>
    <submittedName>
        <fullName evidence="8">Aminotransferase class V-fold PLP-dependent enzyme</fullName>
    </submittedName>
</protein>
<dbReference type="PANTHER" id="PTHR43586:SF8">
    <property type="entry name" value="CYSTEINE DESULFURASE 1, CHLOROPLASTIC"/>
    <property type="match status" value="1"/>
</dbReference>
<dbReference type="Pfam" id="PF00266">
    <property type="entry name" value="Aminotran_5"/>
    <property type="match status" value="1"/>
</dbReference>
<evidence type="ECO:0000256" key="1">
    <source>
        <dbReference type="ARBA" id="ARBA00001933"/>
    </source>
</evidence>
<comment type="cofactor">
    <cofactor evidence="1 5">
        <name>pyridoxal 5'-phosphate</name>
        <dbReference type="ChEBI" id="CHEBI:597326"/>
    </cofactor>
</comment>
<dbReference type="PROSITE" id="PS00595">
    <property type="entry name" value="AA_TRANSFER_CLASS_5"/>
    <property type="match status" value="1"/>
</dbReference>
<dbReference type="InterPro" id="IPR015421">
    <property type="entry name" value="PyrdxlP-dep_Trfase_major"/>
</dbReference>
<evidence type="ECO:0000313" key="8">
    <source>
        <dbReference type="EMBL" id="MBF9129098.1"/>
    </source>
</evidence>
<accession>A0ABS0GSX5</accession>
<evidence type="ECO:0000256" key="5">
    <source>
        <dbReference type="RuleBase" id="RU004504"/>
    </source>
</evidence>
<feature type="domain" description="Aminotransferase class V" evidence="7">
    <location>
        <begin position="71"/>
        <end position="453"/>
    </location>
</feature>
<dbReference type="InterPro" id="IPR000192">
    <property type="entry name" value="Aminotrans_V_dom"/>
</dbReference>